<evidence type="ECO:0000256" key="1">
    <source>
        <dbReference type="ARBA" id="ARBA00005964"/>
    </source>
</evidence>
<dbReference type="Gene3D" id="3.40.50.1820">
    <property type="entry name" value="alpha/beta hydrolase"/>
    <property type="match status" value="1"/>
</dbReference>
<evidence type="ECO:0000313" key="4">
    <source>
        <dbReference type="EMBL" id="JAS13484.1"/>
    </source>
</evidence>
<protein>
    <recommendedName>
        <fullName evidence="5">Neuroligin</fullName>
    </recommendedName>
</protein>
<accession>A0A1B6CJ27</accession>
<comment type="similarity">
    <text evidence="1">Belongs to the type-B carboxylesterase/lipase family.</text>
</comment>
<dbReference type="InterPro" id="IPR051093">
    <property type="entry name" value="Neuroligin/BSAL"/>
</dbReference>
<feature type="transmembrane region" description="Helical" evidence="3">
    <location>
        <begin position="123"/>
        <end position="148"/>
    </location>
</feature>
<organism evidence="4">
    <name type="scientific">Clastoptera arizonana</name>
    <name type="common">Arizona spittle bug</name>
    <dbReference type="NCBI Taxonomy" id="38151"/>
    <lineage>
        <taxon>Eukaryota</taxon>
        <taxon>Metazoa</taxon>
        <taxon>Ecdysozoa</taxon>
        <taxon>Arthropoda</taxon>
        <taxon>Hexapoda</taxon>
        <taxon>Insecta</taxon>
        <taxon>Pterygota</taxon>
        <taxon>Neoptera</taxon>
        <taxon>Paraneoptera</taxon>
        <taxon>Hemiptera</taxon>
        <taxon>Auchenorrhyncha</taxon>
        <taxon>Cercopoidea</taxon>
        <taxon>Clastopteridae</taxon>
        <taxon>Clastoptera</taxon>
    </lineage>
</organism>
<dbReference type="AlphaFoldDB" id="A0A1B6CJ27"/>
<sequence length="209" mass="23297">MYEPTTQAYLNIAQKPRMKSHYRGHKMAVWLNLIPQLHQPGDEDVSMRHHHFHERASHFYSGTVRAESFTRIPSPMTTTLTATEATEECDKNTTEPVETESQDSPPQDSGVRPLKHHHRSRNAALGITVGVGCLLLVLNAVMFAGICYQRNRQKERATLTADEESPSHLSPSSPVPPPLSKKVNPVAKTSSAFPTGTIKKRVQIQEISV</sequence>
<gene>
    <name evidence="4" type="ORF">g.3735</name>
</gene>
<dbReference type="PANTHER" id="PTHR43903">
    <property type="entry name" value="NEUROLIGIN"/>
    <property type="match status" value="1"/>
</dbReference>
<proteinExistence type="inferred from homology"/>
<evidence type="ECO:0000256" key="3">
    <source>
        <dbReference type="SAM" id="Phobius"/>
    </source>
</evidence>
<evidence type="ECO:0008006" key="5">
    <source>
        <dbReference type="Google" id="ProtNLM"/>
    </source>
</evidence>
<keyword evidence="3" id="KW-0472">Membrane</keyword>
<dbReference type="EMBL" id="GEDC01023814">
    <property type="protein sequence ID" value="JAS13484.1"/>
    <property type="molecule type" value="Transcribed_RNA"/>
</dbReference>
<name>A0A1B6CJ27_9HEMI</name>
<keyword evidence="3" id="KW-0812">Transmembrane</keyword>
<evidence type="ECO:0000256" key="2">
    <source>
        <dbReference type="SAM" id="MobiDB-lite"/>
    </source>
</evidence>
<dbReference type="InterPro" id="IPR029058">
    <property type="entry name" value="AB_hydrolase_fold"/>
</dbReference>
<feature type="region of interest" description="Disordered" evidence="2">
    <location>
        <begin position="158"/>
        <end position="195"/>
    </location>
</feature>
<reference evidence="4" key="1">
    <citation type="submission" date="2015-12" db="EMBL/GenBank/DDBJ databases">
        <title>De novo transcriptome assembly of four potential Pierce s Disease insect vectors from Arizona vineyards.</title>
        <authorList>
            <person name="Tassone E.E."/>
        </authorList>
    </citation>
    <scope>NUCLEOTIDE SEQUENCE</scope>
</reference>
<keyword evidence="3" id="KW-1133">Transmembrane helix</keyword>
<feature type="region of interest" description="Disordered" evidence="2">
    <location>
        <begin position="76"/>
        <end position="117"/>
    </location>
</feature>